<feature type="compositionally biased region" description="Polar residues" evidence="7">
    <location>
        <begin position="386"/>
        <end position="396"/>
    </location>
</feature>
<dbReference type="GO" id="GO:0061775">
    <property type="term" value="F:cohesin loader activity"/>
    <property type="evidence" value="ECO:0007669"/>
    <property type="project" value="InterPro"/>
</dbReference>
<dbReference type="CDD" id="cd23958">
    <property type="entry name" value="SCC2"/>
    <property type="match status" value="1"/>
</dbReference>
<dbReference type="InterPro" id="IPR024986">
    <property type="entry name" value="Nipped-B_C"/>
</dbReference>
<dbReference type="EMBL" id="CAJPEX010001385">
    <property type="protein sequence ID" value="CAG0918991.1"/>
    <property type="molecule type" value="Genomic_DNA"/>
</dbReference>
<dbReference type="GO" id="GO:0071169">
    <property type="term" value="P:establishment of protein localization to chromatin"/>
    <property type="evidence" value="ECO:0007669"/>
    <property type="project" value="TreeGrafter"/>
</dbReference>
<feature type="domain" description="Sister chromatid cohesion C-terminal" evidence="8">
    <location>
        <begin position="1051"/>
        <end position="1238"/>
    </location>
</feature>
<evidence type="ECO:0000256" key="6">
    <source>
        <dbReference type="RuleBase" id="RU364107"/>
    </source>
</evidence>
<dbReference type="GO" id="GO:0003682">
    <property type="term" value="F:chromatin binding"/>
    <property type="evidence" value="ECO:0007669"/>
    <property type="project" value="TreeGrafter"/>
</dbReference>
<feature type="region of interest" description="Disordered" evidence="7">
    <location>
        <begin position="1510"/>
        <end position="1604"/>
    </location>
</feature>
<dbReference type="GO" id="GO:0010468">
    <property type="term" value="P:regulation of gene expression"/>
    <property type="evidence" value="ECO:0007669"/>
    <property type="project" value="InterPro"/>
</dbReference>
<reference evidence="9" key="1">
    <citation type="submission" date="2020-11" db="EMBL/GenBank/DDBJ databases">
        <authorList>
            <person name="Tran Van P."/>
        </authorList>
    </citation>
    <scope>NUCLEOTIDE SEQUENCE</scope>
</reference>
<accession>A0A7R9BQL7</accession>
<evidence type="ECO:0000313" key="9">
    <source>
        <dbReference type="EMBL" id="CAD7278839.1"/>
    </source>
</evidence>
<evidence type="ECO:0000256" key="1">
    <source>
        <dbReference type="ARBA" id="ARBA00004123"/>
    </source>
</evidence>
<keyword evidence="10" id="KW-1185">Reference proteome</keyword>
<dbReference type="EMBL" id="OA883422">
    <property type="protein sequence ID" value="CAD7278839.1"/>
    <property type="molecule type" value="Genomic_DNA"/>
</dbReference>
<keyword evidence="4 6" id="KW-0539">Nucleus</keyword>
<feature type="compositionally biased region" description="Low complexity" evidence="7">
    <location>
        <begin position="1551"/>
        <end position="1563"/>
    </location>
</feature>
<keyword evidence="5 6" id="KW-0131">Cell cycle</keyword>
<feature type="region of interest" description="Disordered" evidence="7">
    <location>
        <begin position="1400"/>
        <end position="1447"/>
    </location>
</feature>
<dbReference type="GO" id="GO:0090694">
    <property type="term" value="C:Scc2-Scc4 cohesin loading complex"/>
    <property type="evidence" value="ECO:0007669"/>
    <property type="project" value="TreeGrafter"/>
</dbReference>
<dbReference type="InterPro" id="IPR026003">
    <property type="entry name" value="Cohesin_HEAT"/>
</dbReference>
<organism evidence="9">
    <name type="scientific">Notodromas monacha</name>
    <dbReference type="NCBI Taxonomy" id="399045"/>
    <lineage>
        <taxon>Eukaryota</taxon>
        <taxon>Metazoa</taxon>
        <taxon>Ecdysozoa</taxon>
        <taxon>Arthropoda</taxon>
        <taxon>Crustacea</taxon>
        <taxon>Oligostraca</taxon>
        <taxon>Ostracoda</taxon>
        <taxon>Podocopa</taxon>
        <taxon>Podocopida</taxon>
        <taxon>Cypridocopina</taxon>
        <taxon>Cypridoidea</taxon>
        <taxon>Cyprididae</taxon>
        <taxon>Notodromas</taxon>
    </lineage>
</organism>
<evidence type="ECO:0000256" key="5">
    <source>
        <dbReference type="ARBA" id="ARBA00023306"/>
    </source>
</evidence>
<dbReference type="GO" id="GO:0140588">
    <property type="term" value="P:chromatin looping"/>
    <property type="evidence" value="ECO:0007669"/>
    <property type="project" value="InterPro"/>
</dbReference>
<comment type="similarity">
    <text evidence="2 6">Belongs to the SCC2/Nipped-B family.</text>
</comment>
<evidence type="ECO:0000259" key="8">
    <source>
        <dbReference type="Pfam" id="PF12830"/>
    </source>
</evidence>
<feature type="compositionally biased region" description="Basic residues" evidence="7">
    <location>
        <begin position="1564"/>
        <end position="1587"/>
    </location>
</feature>
<dbReference type="PANTHER" id="PTHR21704:SF18">
    <property type="entry name" value="NIPPED-B-LIKE PROTEIN"/>
    <property type="match status" value="1"/>
</dbReference>
<dbReference type="InterPro" id="IPR016024">
    <property type="entry name" value="ARM-type_fold"/>
</dbReference>
<dbReference type="PANTHER" id="PTHR21704">
    <property type="entry name" value="NIPPED-B-LIKE PROTEIN DELANGIN SCC2-RELATED"/>
    <property type="match status" value="1"/>
</dbReference>
<dbReference type="SUPFAM" id="SSF48371">
    <property type="entry name" value="ARM repeat"/>
    <property type="match status" value="1"/>
</dbReference>
<feature type="compositionally biased region" description="Polar residues" evidence="7">
    <location>
        <begin position="1427"/>
        <end position="1447"/>
    </location>
</feature>
<evidence type="ECO:0000313" key="10">
    <source>
        <dbReference type="Proteomes" id="UP000678499"/>
    </source>
</evidence>
<dbReference type="GO" id="GO:1990414">
    <property type="term" value="P:replication-born double-strand break repair via sister chromatid exchange"/>
    <property type="evidence" value="ECO:0007669"/>
    <property type="project" value="TreeGrafter"/>
</dbReference>
<evidence type="ECO:0000256" key="3">
    <source>
        <dbReference type="ARBA" id="ARBA00022737"/>
    </source>
</evidence>
<name>A0A7R9BQL7_9CRUS</name>
<gene>
    <name evidence="9" type="ORF">NMOB1V02_LOCUS6535</name>
</gene>
<sequence length="1604" mass="182394">MIPDGYTGSMKKKRAFAREVKEKSITQLYRRLCESVMALSELLEMQSFTDTTILKVDEFVSRTTFREMCYRILSFGSKFPVINALSSLGVSPFFVENVSELQLSCLKLVTVIFSRYDQHRRLLLDDILASIARLPSSKRGLRTYRLRNSEETIQMVTALVLQLIQCVINLPTNLQFSKSGDHQVIQMSADGATETEIDIDVFIGQRYEKARQTAANFLTVFLSKCTSKGEEGDYRPLFENFVQDLLATVNKPDWPASEFLLSLLGFILVSKFSKGKDMNTRVSSLEYLGVIAARLRKDAVTSRLGVETIDKLIAQVKEQEEEQSKETGHVVELPKLGDLEEERTQYLQRLLLEYLSIHAEAEPALRYTRDFYVAQWYVDAAKDIRNQQQSSKSAQNGEVIKTPRRKDRQKKSKSKKRRDDSTSEEEISDDEDENSAMKKDVLGLSETDKREVYRLVDLRKKFLLGKVFRPSDISKGARKGSLFQTELDDDSAELIARYLASKRDFLRSFNTYLRQILNVLVETAIAVRTKAMKCLAMIVEADPSVLERKDVLMGVNHSFLDHSTSVREAAVDLVGRFIISRPSLVHQYYDMLSTRILDTGVSVRKRVIKILKDVCTECPEFPKIPEICVKMIRRVNDEEGIRKLVMEVFQSMWFTPSRERAGTNNHLLVQKVKNIVDVASTCSKANNLEWFEQLLRHMFKPKEDKDDSTKIVTDPPKVTLLACQQIVDCLVENVLLIEECDTKESEQSNHLDASERQSRVRRSSRLAGCMQTLHLFAKIYPSLLLNHGMTLQPYLTCSVNEDAEGQQIVCCTASILEVIVPLMEHPSEPFLAQLEEDVVKLIVSQTKPVVTAAVQCLASIVNRVTKNYSLVKDCLGRYLVFMERFQRVHDANPEDPRLKLSYPYFRRAIFVVGLFMQFFDFRDQLVRCGLEDGVINQTFEIMYYFVNNSIDPSLRFDSLQGMGSMCIRHYEFLLKSNVVSFYSKCLLDAEAPVKMKVQILNNLENYLKEEEARMAQQDKEFDCDHQISPVGNKTGKKENLKEMRDVHSGMASTIMQVYLKPLLESCLHSDMQVRRATLQVVQTIVNQGLVTPAVITDYLIAMSTDSEESVYHTADKLLQELEKKFPSFIQMKVMPGLKLSYILQQKIQHVHPIRGFRKSQDGSQSVALTGFVYSLLRSTKSQRRAIATTFLKQFDEKEVDALLKRSSLASMLYLADNIAFMPFQVLDEPLYIIHQIDVMISLHGGGLLQSFKDNLIPRSTEKPAVAVGPDGVPQNNSYYDDEDEDDDLEALLERVPEDTTALEDVVTTSQGVVLLLILKQHLKETYGLTDKRISEYNPNASGKLFEKTVNRRNVGQFNPKQIIKKLAEMDLFHENPNRVHHEKSELIRQYLDALMLKIDPDQDEEDGDGAPMSTPSKRDITMGQDGPSATRNLFTTPTQSGSVPSQSLHSENDFMANPQPLAPHIIRPNNPVNKTPVNPGMMMPMVPLMRLQIPTAYSQAETPVRYPEMHGAYPNAQVNSKNNSPSKGAFDKPNRPEGLPKLTISLGNRTSSQSNVCNSASSKKSQKGHSSHRKHTEKKKKKKKRHKYSESDTEDSESSEENMD</sequence>
<dbReference type="Pfam" id="PF12765">
    <property type="entry name" value="Cohesin_HEAT"/>
    <property type="match status" value="1"/>
</dbReference>
<feature type="compositionally biased region" description="Polar residues" evidence="7">
    <location>
        <begin position="1516"/>
        <end position="1526"/>
    </location>
</feature>
<evidence type="ECO:0000256" key="2">
    <source>
        <dbReference type="ARBA" id="ARBA00009252"/>
    </source>
</evidence>
<protein>
    <recommendedName>
        <fullName evidence="6">Nipped-B protein</fullName>
    </recommendedName>
</protein>
<dbReference type="OrthoDB" id="418242at2759"/>
<dbReference type="Pfam" id="PF12830">
    <property type="entry name" value="Nipped-B_C"/>
    <property type="match status" value="1"/>
</dbReference>
<evidence type="ECO:0000256" key="7">
    <source>
        <dbReference type="SAM" id="MobiDB-lite"/>
    </source>
</evidence>
<dbReference type="InterPro" id="IPR033031">
    <property type="entry name" value="Scc2/Nipped-B"/>
</dbReference>
<dbReference type="Proteomes" id="UP000678499">
    <property type="component" value="Unassembled WGS sequence"/>
</dbReference>
<feature type="compositionally biased region" description="Basic residues" evidence="7">
    <location>
        <begin position="402"/>
        <end position="416"/>
    </location>
</feature>
<feature type="region of interest" description="Disordered" evidence="7">
    <location>
        <begin position="386"/>
        <end position="440"/>
    </location>
</feature>
<evidence type="ECO:0000256" key="4">
    <source>
        <dbReference type="ARBA" id="ARBA00023242"/>
    </source>
</evidence>
<comment type="subcellular location">
    <subcellularLocation>
        <location evidence="1 6">Nucleus</location>
    </subcellularLocation>
</comment>
<proteinExistence type="inferred from homology"/>
<dbReference type="InterPro" id="IPR011989">
    <property type="entry name" value="ARM-like"/>
</dbReference>
<dbReference type="GO" id="GO:0034087">
    <property type="term" value="P:establishment of mitotic sister chromatid cohesion"/>
    <property type="evidence" value="ECO:0007669"/>
    <property type="project" value="TreeGrafter"/>
</dbReference>
<keyword evidence="3 6" id="KW-0677">Repeat</keyword>
<dbReference type="Gene3D" id="1.25.10.10">
    <property type="entry name" value="Leucine-rich Repeat Variant"/>
    <property type="match status" value="1"/>
</dbReference>
<feature type="compositionally biased region" description="Acidic residues" evidence="7">
    <location>
        <begin position="1591"/>
        <end position="1604"/>
    </location>
</feature>
<feature type="compositionally biased region" description="Acidic residues" evidence="7">
    <location>
        <begin position="422"/>
        <end position="434"/>
    </location>
</feature>